<comment type="cofactor">
    <cofactor evidence="3">
        <name>Mg(2+)</name>
        <dbReference type="ChEBI" id="CHEBI:18420"/>
    </cofactor>
    <cofactor evidence="3">
        <name>Co(2+)</name>
        <dbReference type="ChEBI" id="CHEBI:48828"/>
    </cofactor>
</comment>
<keyword evidence="5" id="KW-1185">Reference proteome</keyword>
<proteinExistence type="inferred from homology"/>
<comment type="catalytic activity">
    <reaction evidence="3">
        <text>O-phospho-D-serine + H2O = D-serine + phosphate</text>
        <dbReference type="Rhea" id="RHEA:24873"/>
        <dbReference type="ChEBI" id="CHEBI:15377"/>
        <dbReference type="ChEBI" id="CHEBI:35247"/>
        <dbReference type="ChEBI" id="CHEBI:43474"/>
        <dbReference type="ChEBI" id="CHEBI:58680"/>
        <dbReference type="EC" id="3.1.3.3"/>
    </reaction>
</comment>
<keyword evidence="3" id="KW-0718">Serine biosynthesis</keyword>
<dbReference type="Proteomes" id="UP000243650">
    <property type="component" value="Unassembled WGS sequence"/>
</dbReference>
<dbReference type="InterPro" id="IPR023214">
    <property type="entry name" value="HAD_sf"/>
</dbReference>
<dbReference type="InterPro" id="IPR044266">
    <property type="entry name" value="PSP_YsaA"/>
</dbReference>
<dbReference type="EMBL" id="PVNS01000008">
    <property type="protein sequence ID" value="PRO65342.1"/>
    <property type="molecule type" value="Genomic_DNA"/>
</dbReference>
<keyword evidence="3" id="KW-0170">Cobalt</keyword>
<accession>A0A2P6MGC0</accession>
<dbReference type="EC" id="3.1.3.3" evidence="3"/>
<dbReference type="HAMAP" id="MF_02240">
    <property type="entry name" value="PSP"/>
    <property type="match status" value="1"/>
</dbReference>
<name>A0A2P6MGC0_ALKUR</name>
<dbReference type="PANTHER" id="PTHR46470:SF3">
    <property type="entry name" value="N-ACYLNEURAMINATE-9-PHOSPHATASE"/>
    <property type="match status" value="1"/>
</dbReference>
<sequence length="262" mass="29787">MTSVFFDLDDTILWDAKSIQTALNRTCSDAAGTYGLDADELENEVRRTARKRYSEYEVYDFTQMIGINPFEGLWGTFDDPAFDFPEMNRMIRGYQRTVWQEALSSFGTILSDAEAEQLAQQFIKYRIQSPFVFEDAYPVLSELKQSCTLVLLTNGAPSLQNLKLDITKEIAPYFDHVIISGDFGRGKPDVSLFEYALEKSGSHPEDTWMIGDNPKTDILGAGRAGIRSVWLNRFDDPPHADIKADHEIRSLHELPELIRQGK</sequence>
<dbReference type="Gene3D" id="1.20.120.1600">
    <property type="match status" value="1"/>
</dbReference>
<dbReference type="SFLD" id="SFLDS00003">
    <property type="entry name" value="Haloacid_Dehalogenase"/>
    <property type="match status" value="1"/>
</dbReference>
<evidence type="ECO:0000256" key="1">
    <source>
        <dbReference type="ARBA" id="ARBA00022801"/>
    </source>
</evidence>
<reference evidence="4 5" key="1">
    <citation type="submission" date="2018-03" db="EMBL/GenBank/DDBJ databases">
        <title>Bacillus urumqiensis sp. nov., a moderately haloalkaliphilic bacterium isolated from a salt lake.</title>
        <authorList>
            <person name="Zhao B."/>
            <person name="Liao Z."/>
        </authorList>
    </citation>
    <scope>NUCLEOTIDE SEQUENCE [LARGE SCALE GENOMIC DNA]</scope>
    <source>
        <strain evidence="4 5">BZ-SZ-XJ18</strain>
    </source>
</reference>
<evidence type="ECO:0000313" key="4">
    <source>
        <dbReference type="EMBL" id="PRO65342.1"/>
    </source>
</evidence>
<dbReference type="InterPro" id="IPR051400">
    <property type="entry name" value="HAD-like_hydrolase"/>
</dbReference>
<dbReference type="NCBIfam" id="TIGR01509">
    <property type="entry name" value="HAD-SF-IA-v3"/>
    <property type="match status" value="1"/>
</dbReference>
<keyword evidence="2 3" id="KW-0460">Magnesium</keyword>
<dbReference type="InterPro" id="IPR036412">
    <property type="entry name" value="HAD-like_sf"/>
</dbReference>
<comment type="similarity">
    <text evidence="3">Belongs to the HAD-like hydrolase superfamily.</text>
</comment>
<dbReference type="GO" id="GO:0036424">
    <property type="term" value="F:L-phosphoserine phosphatase activity"/>
    <property type="evidence" value="ECO:0007669"/>
    <property type="project" value="UniProtKB-UniRule"/>
</dbReference>
<dbReference type="SFLD" id="SFLDG01129">
    <property type="entry name" value="C1.5:_HAD__Beta-PGM__Phosphata"/>
    <property type="match status" value="1"/>
</dbReference>
<comment type="caution">
    <text evidence="4">The sequence shown here is derived from an EMBL/GenBank/DDBJ whole genome shotgun (WGS) entry which is preliminary data.</text>
</comment>
<organism evidence="4 5">
    <name type="scientific">Alkalicoccus urumqiensis</name>
    <name type="common">Bacillus urumqiensis</name>
    <dbReference type="NCBI Taxonomy" id="1548213"/>
    <lineage>
        <taxon>Bacteria</taxon>
        <taxon>Bacillati</taxon>
        <taxon>Bacillota</taxon>
        <taxon>Bacilli</taxon>
        <taxon>Bacillales</taxon>
        <taxon>Bacillaceae</taxon>
        <taxon>Alkalicoccus</taxon>
    </lineage>
</organism>
<dbReference type="GO" id="GO:0006564">
    <property type="term" value="P:L-serine biosynthetic process"/>
    <property type="evidence" value="ECO:0007669"/>
    <property type="project" value="UniProtKB-UniRule"/>
</dbReference>
<dbReference type="Gene3D" id="3.40.50.1000">
    <property type="entry name" value="HAD superfamily/HAD-like"/>
    <property type="match status" value="1"/>
</dbReference>
<dbReference type="OrthoDB" id="9809962at2"/>
<evidence type="ECO:0000313" key="5">
    <source>
        <dbReference type="Proteomes" id="UP000243650"/>
    </source>
</evidence>
<comment type="catalytic activity">
    <reaction evidence="3">
        <text>O-phospho-L-serine + H2O = L-serine + phosphate</text>
        <dbReference type="Rhea" id="RHEA:21208"/>
        <dbReference type="ChEBI" id="CHEBI:15377"/>
        <dbReference type="ChEBI" id="CHEBI:33384"/>
        <dbReference type="ChEBI" id="CHEBI:43474"/>
        <dbReference type="ChEBI" id="CHEBI:57524"/>
        <dbReference type="EC" id="3.1.3.3"/>
    </reaction>
</comment>
<dbReference type="AlphaFoldDB" id="A0A2P6MGC0"/>
<dbReference type="Pfam" id="PF00702">
    <property type="entry name" value="Hydrolase"/>
    <property type="match status" value="1"/>
</dbReference>
<comment type="function">
    <text evidence="3">Catalyzes the last step of the phosphorylated serine biosynthetic pathway, i.e. dephosphorylation of O-phospho-L-serine to form L-serine.</text>
</comment>
<keyword evidence="1 3" id="KW-0378">Hydrolase</keyword>
<evidence type="ECO:0000256" key="3">
    <source>
        <dbReference type="HAMAP-Rule" id="MF_02240"/>
    </source>
</evidence>
<comment type="pathway">
    <text evidence="3">Amino-acid biosynthesis; L-serine biosynthesis; L-serine from 3-phospho-D-glycerate: step 3/3.</text>
</comment>
<dbReference type="RefSeq" id="WP_105959181.1">
    <property type="nucleotide sequence ID" value="NZ_PVNS01000008.1"/>
</dbReference>
<protein>
    <recommendedName>
        <fullName evidence="3">Phosphoserine phosphatase</fullName>
        <shortName evidence="3">PSP</shortName>
        <ecNumber evidence="3">3.1.3.3</ecNumber>
    </recommendedName>
</protein>
<dbReference type="PANTHER" id="PTHR46470">
    <property type="entry name" value="N-ACYLNEURAMINATE-9-PHOSPHATASE"/>
    <property type="match status" value="1"/>
</dbReference>
<keyword evidence="3" id="KW-0028">Amino-acid biosynthesis</keyword>
<dbReference type="InterPro" id="IPR006439">
    <property type="entry name" value="HAD-SF_hydro_IA"/>
</dbReference>
<gene>
    <name evidence="4" type="ORF">C6I21_09265</name>
</gene>
<evidence type="ECO:0000256" key="2">
    <source>
        <dbReference type="ARBA" id="ARBA00022842"/>
    </source>
</evidence>
<dbReference type="SUPFAM" id="SSF56784">
    <property type="entry name" value="HAD-like"/>
    <property type="match status" value="1"/>
</dbReference>
<dbReference type="NCBIfam" id="TIGR01549">
    <property type="entry name" value="HAD-SF-IA-v1"/>
    <property type="match status" value="1"/>
</dbReference>